<feature type="compositionally biased region" description="Acidic residues" evidence="8">
    <location>
        <begin position="1041"/>
        <end position="1060"/>
    </location>
</feature>
<reference evidence="13" key="1">
    <citation type="journal article" date="2006" name="PLoS Biol.">
        <title>Macronuclear genome sequence of the ciliate Tetrahymena thermophila, a model eukaryote.</title>
        <authorList>
            <person name="Eisen J.A."/>
            <person name="Coyne R.S."/>
            <person name="Wu M."/>
            <person name="Wu D."/>
            <person name="Thiagarajan M."/>
            <person name="Wortman J.R."/>
            <person name="Badger J.H."/>
            <person name="Ren Q."/>
            <person name="Amedeo P."/>
            <person name="Jones K.M."/>
            <person name="Tallon L.J."/>
            <person name="Delcher A.L."/>
            <person name="Salzberg S.L."/>
            <person name="Silva J.C."/>
            <person name="Haas B.J."/>
            <person name="Majoros W.H."/>
            <person name="Farzad M."/>
            <person name="Carlton J.M."/>
            <person name="Smith R.K. Jr."/>
            <person name="Garg J."/>
            <person name="Pearlman R.E."/>
            <person name="Karrer K.M."/>
            <person name="Sun L."/>
            <person name="Manning G."/>
            <person name="Elde N.C."/>
            <person name="Turkewitz A.P."/>
            <person name="Asai D.J."/>
            <person name="Wilkes D.E."/>
            <person name="Wang Y."/>
            <person name="Cai H."/>
            <person name="Collins K."/>
            <person name="Stewart B.A."/>
            <person name="Lee S.R."/>
            <person name="Wilamowska K."/>
            <person name="Weinberg Z."/>
            <person name="Ruzzo W.L."/>
            <person name="Wloga D."/>
            <person name="Gaertig J."/>
            <person name="Frankel J."/>
            <person name="Tsao C.-C."/>
            <person name="Gorovsky M.A."/>
            <person name="Keeling P.J."/>
            <person name="Waller R.F."/>
            <person name="Patron N.J."/>
            <person name="Cherry J.M."/>
            <person name="Stover N.A."/>
            <person name="Krieger C.J."/>
            <person name="del Toro C."/>
            <person name="Ryder H.F."/>
            <person name="Williamson S.C."/>
            <person name="Barbeau R.A."/>
            <person name="Hamilton E.P."/>
            <person name="Orias E."/>
        </authorList>
    </citation>
    <scope>NUCLEOTIDE SEQUENCE [LARGE SCALE GENOMIC DNA]</scope>
    <source>
        <strain evidence="13">SB210</strain>
    </source>
</reference>
<name>I7M341_TETTS</name>
<feature type="domain" description="CCHC-type" evidence="11">
    <location>
        <begin position="924"/>
        <end position="939"/>
    </location>
</feature>
<feature type="region of interest" description="Disordered" evidence="8">
    <location>
        <begin position="1038"/>
        <end position="1060"/>
    </location>
</feature>
<sequence length="1574" mass="184755">MVEPEFYVKQQIIRIRATLIVIQLIITNFQFNLQLQNQLIIKLNKQQYLRKKQNKQIHKYYLIQQLGTFIFYKIILLTKRQELNTRNFGQILIMMSQEQIQKNMEKKNNDQSKFIQSITGLEESANCSREGVPFIKNFDEMPLQGVKKRRKLFSMDEDRFELEKRNLKQTEIDIQSDQQESKILKEGSKRSISNSQANLEMSQHIIKASLKNIQLQKIDDDALLKQEEKKNINHNKQKAQSEKQNYSSQYSRSELENSKNDDVSIEETHKRNSKSNSNVQDQEGDNETFEDSEEEEDEEDSYAAMSEDQQKQIQQIEKLLDLQSNIKKRGKKSKYALQNTSAMMTFNNEQQKKTETNTELKKASTLTTKEGANKQWKELLILSRVKKFVYKIKQYQMFSKFSNLNTTQLKCIGDQSYDTQQFLTKRKQSMILNTHQAKFLKFFVCFFQGLKVLNIFSSFSVITPNTNFALIWNIVLFFTITMQNICIPLRMSFGLDYMHEINFYILYLIPSIIMNLDLILNFFTAFYDQGVLVTNKKKIMKNYFQMQFWIDFVTNFSFVLIVTNQSFFLVDWIFMIKILQIPDYLNKIDEHFQLEQRFNTIFQLAKLFILNFFMAHYICCGFHYVAVQEIKSGQSGTWIDSLQLSNPNDYYTRYINSIYFSFITMITVGYGDITPKTNYEKIYVTVVISLSCGLFGYSINTIGSIFQEKSRREQNFRSIKFSITNYMRKRNISRNLQHLVLKNLEYKNQIETCGDLNGEQILNTLNEQLKNDVKEEYFFKILNEAKLFRLNFSRDCLKKLALKMREQLISPGEIIYKENTFNGNIYFLINGQIEFYFENKNSKKSHILSSIKHYQNGSIFNQMGFFCNFTTSSNARAAKTATSLCYVSYEDFKQVLQEYPLDYEALCKIKDNLSIYSRMNDILCFSCNNYGHFSNECPKYFPINFQQSKILYIYDQTEANQRKLQVRLRNFKCNSVQLIQPFRSRLVKYRMDVMQLLTQQVNQSNFETQGSRQSVSDKRFTKQMVKFKYDNSCDQYVEMPSSDEDYYQCEDEDDDEDEDDEDYELELEEYQKSQISKMSEAVKDTENNDYEIKSSFRRIAADEDSRLQAEYHKDIYSKNDRNQMDAKSDFQTQTQTEKLGSYQDSFQEKKISTNNAFTNESDMDPKSHVTNTPTLHKRELDSRKNSNYTSISKNTKYRESREGDDSYLKRRHSNLIYEEKSKVSEEDYDQDEDEDEDDERYDSYQDNEKDQKSEYILTLLQQNQVQRSNSASSSKKNIQTSSNKQALKNGSRSEMNSLYQDKQESLYNNNNTRSIVSITKQASNISQGGGRNSALGMKKKMTQQISSSIRNSSKQLSINMKQGTLDYLNSVHFSINNQSEYEKTFKSQSSMDPVQYKASQQNFSSTACIRAKSHTGGALVNSMQEVQKSKSNKNLNNAANENTKPSMKRMQTVSERHSKLMKDPLSSRIPLYDEGFSAIKEFEVYFPINNLKSVMKKLKLYQLKTIIQLKKEQPKKKKAKAKRKIKNSESKKRSTSKNSKIPACTNVYQPANNLEHKLSINAPLIKNELQNLVQ</sequence>
<dbReference type="OrthoDB" id="421226at2759"/>
<dbReference type="SUPFAM" id="SSF51206">
    <property type="entry name" value="cAMP-binding domain-like"/>
    <property type="match status" value="1"/>
</dbReference>
<dbReference type="Gene3D" id="2.60.120.10">
    <property type="entry name" value="Jelly Rolls"/>
    <property type="match status" value="1"/>
</dbReference>
<evidence type="ECO:0000256" key="2">
    <source>
        <dbReference type="ARBA" id="ARBA00022448"/>
    </source>
</evidence>
<feature type="region of interest" description="Disordered" evidence="8">
    <location>
        <begin position="1511"/>
        <end position="1544"/>
    </location>
</feature>
<keyword evidence="13" id="KW-1185">Reference proteome</keyword>
<keyword evidence="2" id="KW-0813">Transport</keyword>
<dbReference type="SMART" id="SM00100">
    <property type="entry name" value="cNMP"/>
    <property type="match status" value="1"/>
</dbReference>
<dbReference type="Pfam" id="PF00520">
    <property type="entry name" value="Ion_trans"/>
    <property type="match status" value="1"/>
</dbReference>
<feature type="compositionally biased region" description="Basic residues" evidence="8">
    <location>
        <begin position="1513"/>
        <end position="1525"/>
    </location>
</feature>
<keyword evidence="3 9" id="KW-0812">Transmembrane</keyword>
<dbReference type="PANTHER" id="PTHR10217">
    <property type="entry name" value="VOLTAGE AND LIGAND GATED POTASSIUM CHANNEL"/>
    <property type="match status" value="1"/>
</dbReference>
<protein>
    <submittedName>
        <fullName evidence="12">Cation channel family protein</fullName>
    </submittedName>
</protein>
<feature type="region of interest" description="Disordered" evidence="8">
    <location>
        <begin position="1115"/>
        <end position="1250"/>
    </location>
</feature>
<dbReference type="InterPro" id="IPR050818">
    <property type="entry name" value="KCNH_animal-type"/>
</dbReference>
<evidence type="ECO:0000256" key="5">
    <source>
        <dbReference type="ARBA" id="ARBA00023065"/>
    </source>
</evidence>
<feature type="transmembrane region" description="Helical" evidence="9">
    <location>
        <begin position="547"/>
        <end position="570"/>
    </location>
</feature>
<feature type="transmembrane region" description="Helical" evidence="9">
    <location>
        <begin position="439"/>
        <end position="462"/>
    </location>
</feature>
<feature type="compositionally biased region" description="Acidic residues" evidence="8">
    <location>
        <begin position="1226"/>
        <end position="1240"/>
    </location>
</feature>
<organism evidence="12 13">
    <name type="scientific">Tetrahymena thermophila (strain SB210)</name>
    <dbReference type="NCBI Taxonomy" id="312017"/>
    <lineage>
        <taxon>Eukaryota</taxon>
        <taxon>Sar</taxon>
        <taxon>Alveolata</taxon>
        <taxon>Ciliophora</taxon>
        <taxon>Intramacronucleata</taxon>
        <taxon>Oligohymenophorea</taxon>
        <taxon>Hymenostomatida</taxon>
        <taxon>Tetrahymenina</taxon>
        <taxon>Tetrahymenidae</taxon>
        <taxon>Tetrahymena</taxon>
    </lineage>
</organism>
<feature type="compositionally biased region" description="Acidic residues" evidence="8">
    <location>
        <begin position="282"/>
        <end position="301"/>
    </location>
</feature>
<dbReference type="InterPro" id="IPR001878">
    <property type="entry name" value="Znf_CCHC"/>
</dbReference>
<dbReference type="Gene3D" id="1.10.287.70">
    <property type="match status" value="1"/>
</dbReference>
<gene>
    <name evidence="12" type="ORF">TTHERM_00557830</name>
</gene>
<dbReference type="EMBL" id="GG662547">
    <property type="protein sequence ID" value="EAS02102.2"/>
    <property type="molecule type" value="Genomic_DNA"/>
</dbReference>
<dbReference type="PROSITE" id="PS50158">
    <property type="entry name" value="ZF_CCHC"/>
    <property type="match status" value="1"/>
</dbReference>
<dbReference type="InterPro" id="IPR014710">
    <property type="entry name" value="RmlC-like_jellyroll"/>
</dbReference>
<feature type="region of interest" description="Disordered" evidence="8">
    <location>
        <begin position="232"/>
        <end position="310"/>
    </location>
</feature>
<feature type="compositionally biased region" description="Basic and acidic residues" evidence="8">
    <location>
        <begin position="1241"/>
        <end position="1250"/>
    </location>
</feature>
<dbReference type="Pfam" id="PF00027">
    <property type="entry name" value="cNMP_binding"/>
    <property type="match status" value="1"/>
</dbReference>
<dbReference type="GO" id="GO:0005886">
    <property type="term" value="C:plasma membrane"/>
    <property type="evidence" value="ECO:0007669"/>
    <property type="project" value="TreeGrafter"/>
</dbReference>
<dbReference type="Pfam" id="PF00098">
    <property type="entry name" value="zf-CCHC"/>
    <property type="match status" value="1"/>
</dbReference>
<dbReference type="InterPro" id="IPR036875">
    <property type="entry name" value="Znf_CCHC_sf"/>
</dbReference>
<dbReference type="InParanoid" id="I7M341"/>
<dbReference type="eggNOG" id="KOG0498">
    <property type="taxonomic scope" value="Eukaryota"/>
</dbReference>
<dbReference type="GO" id="GO:0008270">
    <property type="term" value="F:zinc ion binding"/>
    <property type="evidence" value="ECO:0007669"/>
    <property type="project" value="UniProtKB-KW"/>
</dbReference>
<feature type="transmembrane region" description="Helical" evidence="9">
    <location>
        <begin position="607"/>
        <end position="626"/>
    </location>
</feature>
<feature type="compositionally biased region" description="Polar residues" evidence="8">
    <location>
        <begin position="1185"/>
        <end position="1194"/>
    </location>
</feature>
<comment type="subcellular location">
    <subcellularLocation>
        <location evidence="1">Membrane</location>
        <topology evidence="1">Multi-pass membrane protein</topology>
    </subcellularLocation>
</comment>
<feature type="compositionally biased region" description="Low complexity" evidence="8">
    <location>
        <begin position="1432"/>
        <end position="1444"/>
    </location>
</feature>
<keyword evidence="5" id="KW-0406">Ion transport</keyword>
<dbReference type="InterPro" id="IPR000595">
    <property type="entry name" value="cNMP-bd_dom"/>
</dbReference>
<evidence type="ECO:0000259" key="10">
    <source>
        <dbReference type="PROSITE" id="PS50042"/>
    </source>
</evidence>
<evidence type="ECO:0000256" key="7">
    <source>
        <dbReference type="PROSITE-ProRule" id="PRU00047"/>
    </source>
</evidence>
<dbReference type="InterPro" id="IPR018490">
    <property type="entry name" value="cNMP-bd_dom_sf"/>
</dbReference>
<dbReference type="GO" id="GO:0003676">
    <property type="term" value="F:nucleic acid binding"/>
    <property type="evidence" value="ECO:0007669"/>
    <property type="project" value="InterPro"/>
</dbReference>
<feature type="region of interest" description="Disordered" evidence="8">
    <location>
        <begin position="1429"/>
        <end position="1448"/>
    </location>
</feature>
<feature type="transmembrane region" description="Helical" evidence="9">
    <location>
        <begin position="468"/>
        <end position="489"/>
    </location>
</feature>
<dbReference type="SMART" id="SM00343">
    <property type="entry name" value="ZnF_C2HC"/>
    <property type="match status" value="1"/>
</dbReference>
<evidence type="ECO:0000259" key="11">
    <source>
        <dbReference type="PROSITE" id="PS50158"/>
    </source>
</evidence>
<feature type="compositionally biased region" description="Basic and acidic residues" evidence="8">
    <location>
        <begin position="1196"/>
        <end position="1208"/>
    </location>
</feature>
<feature type="transmembrane region" description="Helical" evidence="9">
    <location>
        <begin position="682"/>
        <end position="706"/>
    </location>
</feature>
<dbReference type="GO" id="GO:0005249">
    <property type="term" value="F:voltage-gated potassium channel activity"/>
    <property type="evidence" value="ECO:0007669"/>
    <property type="project" value="TreeGrafter"/>
</dbReference>
<evidence type="ECO:0000313" key="13">
    <source>
        <dbReference type="Proteomes" id="UP000009168"/>
    </source>
</evidence>
<keyword evidence="6 9" id="KW-0472">Membrane</keyword>
<evidence type="ECO:0000256" key="8">
    <source>
        <dbReference type="SAM" id="MobiDB-lite"/>
    </source>
</evidence>
<dbReference type="PANTHER" id="PTHR10217:SF435">
    <property type="entry name" value="POTASSIUM VOLTAGE-GATED CHANNEL PROTEIN EAG"/>
    <property type="match status" value="1"/>
</dbReference>
<feature type="domain" description="Cyclic nucleotide-binding" evidence="10">
    <location>
        <begin position="788"/>
        <end position="896"/>
    </location>
</feature>
<dbReference type="SUPFAM" id="SSF57756">
    <property type="entry name" value="Retrovirus zinc finger-like domains"/>
    <property type="match status" value="1"/>
</dbReference>
<dbReference type="SUPFAM" id="SSF81324">
    <property type="entry name" value="Voltage-gated potassium channels"/>
    <property type="match status" value="1"/>
</dbReference>
<keyword evidence="7" id="KW-0863">Zinc-finger</keyword>
<dbReference type="Proteomes" id="UP000009168">
    <property type="component" value="Unassembled WGS sequence"/>
</dbReference>
<evidence type="ECO:0000256" key="6">
    <source>
        <dbReference type="ARBA" id="ARBA00023136"/>
    </source>
</evidence>
<keyword evidence="4 9" id="KW-1133">Transmembrane helix</keyword>
<feature type="compositionally biased region" description="Basic and acidic residues" evidence="8">
    <location>
        <begin position="253"/>
        <end position="270"/>
    </location>
</feature>
<proteinExistence type="predicted"/>
<evidence type="ECO:0000256" key="3">
    <source>
        <dbReference type="ARBA" id="ARBA00022692"/>
    </source>
</evidence>
<dbReference type="KEGG" id="tet:TTHERM_00557830"/>
<feature type="compositionally biased region" description="Basic and acidic residues" evidence="8">
    <location>
        <begin position="1115"/>
        <end position="1128"/>
    </location>
</feature>
<dbReference type="RefSeq" id="XP_001022347.2">
    <property type="nucleotide sequence ID" value="XM_001022347.2"/>
</dbReference>
<feature type="compositionally biased region" description="Polar residues" evidence="8">
    <location>
        <begin position="1129"/>
        <end position="1145"/>
    </location>
</feature>
<feature type="region of interest" description="Disordered" evidence="8">
    <location>
        <begin position="1263"/>
        <end position="1293"/>
    </location>
</feature>
<keyword evidence="7" id="KW-0862">Zinc</keyword>
<feature type="transmembrane region" description="Helical" evidence="9">
    <location>
        <begin position="651"/>
        <end position="670"/>
    </location>
</feature>
<dbReference type="GeneID" id="7831552"/>
<evidence type="ECO:0000313" key="12">
    <source>
        <dbReference type="EMBL" id="EAS02102.2"/>
    </source>
</evidence>
<feature type="compositionally biased region" description="Polar residues" evidence="8">
    <location>
        <begin position="242"/>
        <end position="252"/>
    </location>
</feature>
<feature type="transmembrane region" description="Helical" evidence="9">
    <location>
        <begin position="12"/>
        <end position="31"/>
    </location>
</feature>
<feature type="transmembrane region" description="Helical" evidence="9">
    <location>
        <begin position="60"/>
        <end position="78"/>
    </location>
</feature>
<evidence type="ECO:0000256" key="4">
    <source>
        <dbReference type="ARBA" id="ARBA00022989"/>
    </source>
</evidence>
<dbReference type="InterPro" id="IPR005821">
    <property type="entry name" value="Ion_trans_dom"/>
</dbReference>
<dbReference type="CDD" id="cd00038">
    <property type="entry name" value="CAP_ED"/>
    <property type="match status" value="1"/>
</dbReference>
<keyword evidence="7" id="KW-0479">Metal-binding</keyword>
<feature type="transmembrane region" description="Helical" evidence="9">
    <location>
        <begin position="501"/>
        <end position="527"/>
    </location>
</feature>
<accession>I7M341</accession>
<evidence type="ECO:0000256" key="9">
    <source>
        <dbReference type="SAM" id="Phobius"/>
    </source>
</evidence>
<dbReference type="PROSITE" id="PS50042">
    <property type="entry name" value="CNMP_BINDING_3"/>
    <property type="match status" value="1"/>
</dbReference>
<dbReference type="Gene3D" id="1.10.287.630">
    <property type="entry name" value="Helix hairpin bin"/>
    <property type="match status" value="1"/>
</dbReference>
<evidence type="ECO:0000256" key="1">
    <source>
        <dbReference type="ARBA" id="ARBA00004141"/>
    </source>
</evidence>
<dbReference type="GO" id="GO:0042391">
    <property type="term" value="P:regulation of membrane potential"/>
    <property type="evidence" value="ECO:0007669"/>
    <property type="project" value="TreeGrafter"/>
</dbReference>